<dbReference type="InterPro" id="IPR000477">
    <property type="entry name" value="RT_dom"/>
</dbReference>
<evidence type="ECO:0000313" key="2">
    <source>
        <dbReference type="EMBL" id="VDM52149.1"/>
    </source>
</evidence>
<gene>
    <name evidence="2" type="ORF">ACOC_LOCUS564</name>
</gene>
<name>A0A0R3PAI1_ANGCS</name>
<reference evidence="4" key="1">
    <citation type="submission" date="2017-02" db="UniProtKB">
        <authorList>
            <consortium name="WormBaseParasite"/>
        </authorList>
    </citation>
    <scope>IDENTIFICATION</scope>
</reference>
<keyword evidence="3" id="KW-1185">Reference proteome</keyword>
<sequence length="181" mass="20570">MGVKIDGRQLHHIRFADEIVLITPNINQAERMLEDFDKACGKIALRLNLTKTMFMKNVLVLHAPFTHNGTNVSESSSYIYLGWEINMINDIAPELSTRKRAAWEAFKSIEDVVKRTKNAGLRAHPFDSLVLPAPTYASETWLLRKQDERSLSFIEGAVEKTMPGISRVTQVREGIRRSDLC</sequence>
<evidence type="ECO:0000313" key="3">
    <source>
        <dbReference type="Proteomes" id="UP000267027"/>
    </source>
</evidence>
<dbReference type="OrthoDB" id="6774867at2759"/>
<dbReference type="PROSITE" id="PS50878">
    <property type="entry name" value="RT_POL"/>
    <property type="match status" value="1"/>
</dbReference>
<evidence type="ECO:0000259" key="1">
    <source>
        <dbReference type="PROSITE" id="PS50878"/>
    </source>
</evidence>
<dbReference type="PANTHER" id="PTHR47027:SF20">
    <property type="entry name" value="REVERSE TRANSCRIPTASE-LIKE PROTEIN WITH RNA-DIRECTED DNA POLYMERASE DOMAIN"/>
    <property type="match status" value="1"/>
</dbReference>
<evidence type="ECO:0000313" key="4">
    <source>
        <dbReference type="WBParaSite" id="ACOC_0000056301-mRNA-1"/>
    </source>
</evidence>
<dbReference type="Proteomes" id="UP000267027">
    <property type="component" value="Unassembled WGS sequence"/>
</dbReference>
<reference evidence="2 3" key="2">
    <citation type="submission" date="2018-11" db="EMBL/GenBank/DDBJ databases">
        <authorList>
            <consortium name="Pathogen Informatics"/>
        </authorList>
    </citation>
    <scope>NUCLEOTIDE SEQUENCE [LARGE SCALE GENOMIC DNA]</scope>
    <source>
        <strain evidence="2 3">Costa Rica</strain>
    </source>
</reference>
<feature type="domain" description="Reverse transcriptase" evidence="1">
    <location>
        <begin position="1"/>
        <end position="85"/>
    </location>
</feature>
<protein>
    <submittedName>
        <fullName evidence="4">Reverse transcriptase domain-containing protein</fullName>
    </submittedName>
</protein>
<proteinExistence type="predicted"/>
<accession>A0A0R3PAI1</accession>
<dbReference type="OMA" id="WEINMIN"/>
<dbReference type="EMBL" id="UYYA01000059">
    <property type="protein sequence ID" value="VDM52149.1"/>
    <property type="molecule type" value="Genomic_DNA"/>
</dbReference>
<organism evidence="4">
    <name type="scientific">Angiostrongylus costaricensis</name>
    <name type="common">Nematode worm</name>
    <dbReference type="NCBI Taxonomy" id="334426"/>
    <lineage>
        <taxon>Eukaryota</taxon>
        <taxon>Metazoa</taxon>
        <taxon>Ecdysozoa</taxon>
        <taxon>Nematoda</taxon>
        <taxon>Chromadorea</taxon>
        <taxon>Rhabditida</taxon>
        <taxon>Rhabditina</taxon>
        <taxon>Rhabditomorpha</taxon>
        <taxon>Strongyloidea</taxon>
        <taxon>Metastrongylidae</taxon>
        <taxon>Angiostrongylus</taxon>
    </lineage>
</organism>
<dbReference type="WBParaSite" id="ACOC_0000056301-mRNA-1">
    <property type="protein sequence ID" value="ACOC_0000056301-mRNA-1"/>
    <property type="gene ID" value="ACOC_0000056301"/>
</dbReference>
<dbReference type="AlphaFoldDB" id="A0A0R3PAI1"/>
<dbReference type="PANTHER" id="PTHR47027">
    <property type="entry name" value="REVERSE TRANSCRIPTASE DOMAIN-CONTAINING PROTEIN"/>
    <property type="match status" value="1"/>
</dbReference>